<sequence>MEVLDCLRLKVIENKAPNISNFQFVGNEVQLSLGKSLQVKSLKLHHRCVISHAIDKLPSIVPNLERLNIIYSHETNTGFDTAISYPRAISYSLHGWSPLPNAS</sequence>
<protein>
    <recommendedName>
        <fullName evidence="1">At1g61320/AtMIF1 LRR domain-containing protein</fullName>
    </recommendedName>
</protein>
<feature type="domain" description="At1g61320/AtMIF1 LRR" evidence="1">
    <location>
        <begin position="1"/>
        <end position="75"/>
    </location>
</feature>
<name>A0A8I6WRA9_HORVV</name>
<dbReference type="PANTHER" id="PTHR34145:SF63">
    <property type="entry name" value="OS09G0506700 PROTEIN"/>
    <property type="match status" value="1"/>
</dbReference>
<evidence type="ECO:0000313" key="2">
    <source>
        <dbReference type="EnsemblPlants" id="HORVU.MOREX.r3.2HG0140390.1"/>
    </source>
</evidence>
<dbReference type="InterPro" id="IPR053772">
    <property type="entry name" value="At1g61320/At1g61330-like"/>
</dbReference>
<proteinExistence type="predicted"/>
<dbReference type="PANTHER" id="PTHR34145">
    <property type="entry name" value="OS02G0105600 PROTEIN"/>
    <property type="match status" value="1"/>
</dbReference>
<dbReference type="AlphaFoldDB" id="A0A8I6WRA9"/>
<evidence type="ECO:0000259" key="1">
    <source>
        <dbReference type="Pfam" id="PF23622"/>
    </source>
</evidence>
<accession>A0A8I6WRA9</accession>
<reference evidence="2" key="3">
    <citation type="submission" date="2022-01" db="UniProtKB">
        <authorList>
            <consortium name="EnsemblPlants"/>
        </authorList>
    </citation>
    <scope>IDENTIFICATION</scope>
    <source>
        <strain evidence="2">subsp. vulgare</strain>
    </source>
</reference>
<evidence type="ECO:0000313" key="3">
    <source>
        <dbReference type="Proteomes" id="UP000011116"/>
    </source>
</evidence>
<reference evidence="2" key="2">
    <citation type="submission" date="2020-10" db="EMBL/GenBank/DDBJ databases">
        <authorList>
            <person name="Scholz U."/>
            <person name="Mascher M."/>
            <person name="Fiebig A."/>
        </authorList>
    </citation>
    <scope>NUCLEOTIDE SEQUENCE [LARGE SCALE GENOMIC DNA]</scope>
    <source>
        <strain evidence="2">cv. Morex</strain>
    </source>
</reference>
<keyword evidence="3" id="KW-1185">Reference proteome</keyword>
<dbReference type="EnsemblPlants" id="HORVU.MOREX.r3.2HG0140390.1">
    <property type="protein sequence ID" value="HORVU.MOREX.r3.2HG0140390.1"/>
    <property type="gene ID" value="HORVU.MOREX.r3.2HG0140390"/>
</dbReference>
<dbReference type="Pfam" id="PF23622">
    <property type="entry name" value="LRR_At1g61320_AtMIF1"/>
    <property type="match status" value="1"/>
</dbReference>
<reference evidence="3" key="1">
    <citation type="journal article" date="2012" name="Nature">
        <title>A physical, genetic and functional sequence assembly of the barley genome.</title>
        <authorList>
            <consortium name="The International Barley Genome Sequencing Consortium"/>
            <person name="Mayer K.F."/>
            <person name="Waugh R."/>
            <person name="Brown J.W."/>
            <person name="Schulman A."/>
            <person name="Langridge P."/>
            <person name="Platzer M."/>
            <person name="Fincher G.B."/>
            <person name="Muehlbauer G.J."/>
            <person name="Sato K."/>
            <person name="Close T.J."/>
            <person name="Wise R.P."/>
            <person name="Stein N."/>
        </authorList>
    </citation>
    <scope>NUCLEOTIDE SEQUENCE [LARGE SCALE GENOMIC DNA]</scope>
    <source>
        <strain evidence="3">cv. Morex</strain>
    </source>
</reference>
<dbReference type="Gramene" id="HORVU.MOREX.r2.2HG0115660.1">
    <property type="protein sequence ID" value="HORVU.MOREX.r2.2HG0115660.1"/>
    <property type="gene ID" value="HORVU.MOREX.r2.2HG0115660"/>
</dbReference>
<dbReference type="Proteomes" id="UP000011116">
    <property type="component" value="Chromosome 2H"/>
</dbReference>
<organism evidence="2 3">
    <name type="scientific">Hordeum vulgare subsp. vulgare</name>
    <name type="common">Domesticated barley</name>
    <dbReference type="NCBI Taxonomy" id="112509"/>
    <lineage>
        <taxon>Eukaryota</taxon>
        <taxon>Viridiplantae</taxon>
        <taxon>Streptophyta</taxon>
        <taxon>Embryophyta</taxon>
        <taxon>Tracheophyta</taxon>
        <taxon>Spermatophyta</taxon>
        <taxon>Magnoliopsida</taxon>
        <taxon>Liliopsida</taxon>
        <taxon>Poales</taxon>
        <taxon>Poaceae</taxon>
        <taxon>BOP clade</taxon>
        <taxon>Pooideae</taxon>
        <taxon>Triticodae</taxon>
        <taxon>Triticeae</taxon>
        <taxon>Hordeinae</taxon>
        <taxon>Hordeum</taxon>
    </lineage>
</organism>
<dbReference type="Gramene" id="HORVU.MOREX.r3.2HG0140390.1">
    <property type="protein sequence ID" value="HORVU.MOREX.r3.2HG0140390.1"/>
    <property type="gene ID" value="HORVU.MOREX.r3.2HG0140390"/>
</dbReference>
<dbReference type="InterPro" id="IPR055357">
    <property type="entry name" value="LRR_At1g61320_AtMIF1"/>
</dbReference>